<dbReference type="InterPro" id="IPR001387">
    <property type="entry name" value="Cro/C1-type_HTH"/>
</dbReference>
<proteinExistence type="predicted"/>
<dbReference type="Gene3D" id="3.30.450.180">
    <property type="match status" value="1"/>
</dbReference>
<dbReference type="GO" id="GO:0003677">
    <property type="term" value="F:DNA binding"/>
    <property type="evidence" value="ECO:0007669"/>
    <property type="project" value="InterPro"/>
</dbReference>
<dbReference type="AlphaFoldDB" id="A0A1C5AX14"/>
<dbReference type="PANTHER" id="PTHR35010">
    <property type="entry name" value="BLL4672 PROTEIN-RELATED"/>
    <property type="match status" value="1"/>
</dbReference>
<feature type="domain" description="HTH cro/C1-type" evidence="1">
    <location>
        <begin position="16"/>
        <end position="70"/>
    </location>
</feature>
<dbReference type="InterPro" id="IPR010982">
    <property type="entry name" value="Lambda_DNA-bd_dom_sf"/>
</dbReference>
<dbReference type="PANTHER" id="PTHR35010:SF4">
    <property type="entry name" value="BLL5781 PROTEIN"/>
    <property type="match status" value="1"/>
</dbReference>
<keyword evidence="3" id="KW-1185">Reference proteome</keyword>
<evidence type="ECO:0000313" key="3">
    <source>
        <dbReference type="Proteomes" id="UP000198797"/>
    </source>
</evidence>
<dbReference type="InterPro" id="IPR041413">
    <property type="entry name" value="MLTR_LBD"/>
</dbReference>
<dbReference type="SMART" id="SM00530">
    <property type="entry name" value="HTH_XRE"/>
    <property type="match status" value="1"/>
</dbReference>
<dbReference type="Pfam" id="PF17765">
    <property type="entry name" value="MLTR_LBD"/>
    <property type="match status" value="1"/>
</dbReference>
<dbReference type="CDD" id="cd00093">
    <property type="entry name" value="HTH_XRE"/>
    <property type="match status" value="1"/>
</dbReference>
<dbReference type="Pfam" id="PF01381">
    <property type="entry name" value="HTH_3"/>
    <property type="match status" value="1"/>
</dbReference>
<evidence type="ECO:0000313" key="2">
    <source>
        <dbReference type="EMBL" id="SCF49686.1"/>
    </source>
</evidence>
<dbReference type="STRING" id="121616.GA0070216_1377"/>
<dbReference type="Proteomes" id="UP000198797">
    <property type="component" value="Unassembled WGS sequence"/>
</dbReference>
<sequence length="272" mass="30634">MVQQAEQTNRSAGGILRYWRESRRLSQLELSTRAGISTRHLSFVETGRSRPSRDMVLHLAEQLDIPLRARNQLLLAAGYAPQFPETPPDSPALAAVRTTVRQVLVAQEPFPAFAVDGAWNMLDSNDSVRIFTEGIDKDLLRPPVNVLRASLHPRGLAPRIINLPQWRWHVLTRLYRQAAMQGDPMLAALHEELRSYPGSEQMPDASSEEQSTGIAVRLRLRHHDRQLCFLSTATVFGTPLDVTVAELTVETFLPADPYTSEVLRPWRPVAQH</sequence>
<reference evidence="3" key="1">
    <citation type="submission" date="2016-06" db="EMBL/GenBank/DDBJ databases">
        <authorList>
            <person name="Varghese N."/>
            <person name="Submissions Spin"/>
        </authorList>
    </citation>
    <scope>NUCLEOTIDE SEQUENCE [LARGE SCALE GENOMIC DNA]</scope>
    <source>
        <strain evidence="3">DSM 44100</strain>
    </source>
</reference>
<accession>A0A1C5AX14</accession>
<protein>
    <submittedName>
        <fullName evidence="2">Helix-turn-helix</fullName>
    </submittedName>
</protein>
<dbReference type="SUPFAM" id="SSF47413">
    <property type="entry name" value="lambda repressor-like DNA-binding domains"/>
    <property type="match status" value="1"/>
</dbReference>
<dbReference type="RefSeq" id="WP_091254610.1">
    <property type="nucleotide sequence ID" value="NZ_FMCU01000037.1"/>
</dbReference>
<dbReference type="OrthoDB" id="2959414at2"/>
<organism evidence="2 3">
    <name type="scientific">Micromonospora matsumotoense</name>
    <dbReference type="NCBI Taxonomy" id="121616"/>
    <lineage>
        <taxon>Bacteria</taxon>
        <taxon>Bacillati</taxon>
        <taxon>Actinomycetota</taxon>
        <taxon>Actinomycetes</taxon>
        <taxon>Micromonosporales</taxon>
        <taxon>Micromonosporaceae</taxon>
        <taxon>Micromonospora</taxon>
    </lineage>
</organism>
<name>A0A1C5AX14_9ACTN</name>
<dbReference type="PROSITE" id="PS50943">
    <property type="entry name" value="HTH_CROC1"/>
    <property type="match status" value="1"/>
</dbReference>
<dbReference type="Gene3D" id="1.10.260.40">
    <property type="entry name" value="lambda repressor-like DNA-binding domains"/>
    <property type="match status" value="1"/>
</dbReference>
<evidence type="ECO:0000259" key="1">
    <source>
        <dbReference type="PROSITE" id="PS50943"/>
    </source>
</evidence>
<dbReference type="EMBL" id="FMCU01000037">
    <property type="protein sequence ID" value="SCF49686.1"/>
    <property type="molecule type" value="Genomic_DNA"/>
</dbReference>
<gene>
    <name evidence="2" type="ORF">GA0070216_1377</name>
</gene>